<evidence type="ECO:0000256" key="1">
    <source>
        <dbReference type="SAM" id="MobiDB-lite"/>
    </source>
</evidence>
<evidence type="ECO:0000313" key="2">
    <source>
        <dbReference type="EMBL" id="GAE00078.1"/>
    </source>
</evidence>
<dbReference type="EMBL" id="BAUL01000353">
    <property type="protein sequence ID" value="GAE00078.1"/>
    <property type="molecule type" value="Genomic_DNA"/>
</dbReference>
<dbReference type="InParanoid" id="V5GGL0"/>
<accession>V5GGL0</accession>
<keyword evidence="3" id="KW-1185">Reference proteome</keyword>
<name>V5GGL0_BYSSN</name>
<dbReference type="OrthoDB" id="2992173at2759"/>
<dbReference type="Proteomes" id="UP000018001">
    <property type="component" value="Unassembled WGS sequence"/>
</dbReference>
<feature type="region of interest" description="Disordered" evidence="1">
    <location>
        <begin position="123"/>
        <end position="144"/>
    </location>
</feature>
<reference evidence="3" key="1">
    <citation type="journal article" date="2014" name="Genome Announc.">
        <title>Draft genome sequence of the formaldehyde-resistant fungus Byssochlamys spectabilis No. 5 (anamorph Paecilomyces variotii No. 5) (NBRC109023).</title>
        <authorList>
            <person name="Oka T."/>
            <person name="Ekino K."/>
            <person name="Fukuda K."/>
            <person name="Nomura Y."/>
        </authorList>
    </citation>
    <scope>NUCLEOTIDE SEQUENCE [LARGE SCALE GENOMIC DNA]</scope>
    <source>
        <strain evidence="3">No. 5 / NBRC 109023</strain>
    </source>
</reference>
<organism evidence="2 3">
    <name type="scientific">Byssochlamys spectabilis (strain No. 5 / NBRC 109023)</name>
    <name type="common">Paecilomyces variotii</name>
    <dbReference type="NCBI Taxonomy" id="1356009"/>
    <lineage>
        <taxon>Eukaryota</taxon>
        <taxon>Fungi</taxon>
        <taxon>Dikarya</taxon>
        <taxon>Ascomycota</taxon>
        <taxon>Pezizomycotina</taxon>
        <taxon>Eurotiomycetes</taxon>
        <taxon>Eurotiomycetidae</taxon>
        <taxon>Eurotiales</taxon>
        <taxon>Thermoascaceae</taxon>
        <taxon>Paecilomyces</taxon>
    </lineage>
</organism>
<comment type="caution">
    <text evidence="2">The sequence shown here is derived from an EMBL/GenBank/DDBJ whole genome shotgun (WGS) entry which is preliminary data.</text>
</comment>
<gene>
    <name evidence="2" type="ORF">PVAR5_8813</name>
</gene>
<protein>
    <submittedName>
        <fullName evidence="2">Uncharacterized protein</fullName>
    </submittedName>
</protein>
<dbReference type="eggNOG" id="ENOG502QSYK">
    <property type="taxonomic scope" value="Eukaryota"/>
</dbReference>
<evidence type="ECO:0000313" key="3">
    <source>
        <dbReference type="Proteomes" id="UP000018001"/>
    </source>
</evidence>
<sequence length="1378" mass="153228">MDDKFVLVPVRVDAFCFAYGTYFNLIGIDHPVDPNDQAQQAIPAPIAPPNYRGLRLDSGLIKHDIFEEINPRAVDLNWVYAAPRYMTCYGLANDLFESDRCGIHLHWSLPKVYRTGIAATSSAQDDHQNRKLRQGFSGKSESTETATFRPVPDRWIIVRHTVADGGRYSSMKKRPDGLWDYHSNVSGSERVKVFVVESNRVRRIDQISPTDDLLATTSPYVDPSIPLEQQGEMFLGCTAALRDWDGDVKTDPLATDYIPLTVVSTANPYFADYQQHNSSVFSFFDDLVVKPGDVDYEENTIKQLLRGNVSYTILGYHSTSTRDPLIIDPKTPSPIPTHEERLKTCFMEMKDTTTGLSDSDRTWLAASVGPQMRTLCHGNAISISVDKIYGDQLPSDGNDAQRSLRSSHPIAVGTNAIDALLGWMRANTGSAIPVSPANKIQLAPEDISFIEQQLLKIQTLVQSVNDDVDSQLEAADLIATNNFARQAGGATWHLKKNTDKTSQVSDDVETLRCMNLLQDLMNAYVRESAQLKRNLFEEWWKYVVDRDRGSDEEKNKRRQTATLNVAAILQRLQKLGAVGKTGSLIDQKNNTINTLGKSIRCETGVRPSFFSQRDPTLLFAGIPSGRDTKLTGKPLPVRTSGQEAIGQEDPTKYPDLTSWFQDIESIEKDLHGKIPPELEKPVVSLLGESPWLSKRKHGSVPPYGFLNDGVWDGNQAWFPLFFEWTVEYYHIPKDPWDFIPQGPEAKLQYGIKASSQLSLLPGIQEDFRILSGRSPVLPQVSSSLQTSLKQLFAKMNPDELNSILSQDQRDAFLESVTSLQYFSASMDGFTDQLLTRVQGTHVQPNSLADGGTPEPLAKALDLGSEIGLDNDSMSLMEFGSPYTPFASLIDVPADPSKFSPFKPCTHGQFRFTKLVVVDKFGQVVTPVNLLNEAEPTPIFPCLGQTYSLESLPDGTANAVLHRTDQMSQFVQLPPSINQPARVNADFVSFSTQQGWRPVDEWENPVRGWMVINFPDFSVQVFDAEGHFIREFQVMGSSSTAHPFKPVDLQPDANPLLSSLMKKLQDPGFLQGLFMRLSEAVETVTLPPTAYAESVVSILGKPLALVEMGFSLELADAPLVNQSTISPNQGVPSESITDYEFSMKLGDMDNVFDGLAGYFQLQPQHDSNVSPPTFDLNSFFSYFTSTPVSPGDPSKPIPQPLQMRPYYIPPKDHDDNPKAYAAAHNSKRHVIAALIDPFVPVHAYTQLLPLKTLSLPPWVISSGIARVSAFFRMGSLLIPGDVPPFCSGKKVDHDYSLDEKNKPTTTGSIAVPTFSMSDWVWLQPFLQDGMTDTEYNFVDVESLPPAPRWEPMPYTAVEGFLQMKKPFAEGKDDVPVDDH</sequence>
<dbReference type="HOGENOM" id="CLU_006454_0_0_1"/>
<proteinExistence type="predicted"/>